<proteinExistence type="predicted"/>
<keyword evidence="2" id="KW-1185">Reference proteome</keyword>
<accession>A0ABS9D7X9</accession>
<dbReference type="Gene3D" id="3.90.1480.10">
    <property type="entry name" value="Alpha-2,3-sialyltransferase"/>
    <property type="match status" value="1"/>
</dbReference>
<evidence type="ECO:0008006" key="3">
    <source>
        <dbReference type="Google" id="ProtNLM"/>
    </source>
</evidence>
<organism evidence="1 2">
    <name type="scientific">Paraglaciecola algarum</name>
    <dbReference type="NCBI Taxonomy" id="3050085"/>
    <lineage>
        <taxon>Bacteria</taxon>
        <taxon>Pseudomonadati</taxon>
        <taxon>Pseudomonadota</taxon>
        <taxon>Gammaproteobacteria</taxon>
        <taxon>Alteromonadales</taxon>
        <taxon>Alteromonadaceae</taxon>
        <taxon>Paraglaciecola</taxon>
    </lineage>
</organism>
<gene>
    <name evidence="1" type="ORF">L0668_08345</name>
</gene>
<evidence type="ECO:0000313" key="2">
    <source>
        <dbReference type="Proteomes" id="UP001521137"/>
    </source>
</evidence>
<evidence type="ECO:0000313" key="1">
    <source>
        <dbReference type="EMBL" id="MCF2948112.1"/>
    </source>
</evidence>
<name>A0ABS9D7X9_9ALTE</name>
<reference evidence="1 2" key="1">
    <citation type="submission" date="2022-01" db="EMBL/GenBank/DDBJ databases">
        <title>Paraglaciecola sp. G1-23.</title>
        <authorList>
            <person name="Jin M.S."/>
            <person name="Han D.M."/>
            <person name="Kim H.M."/>
            <person name="Jeon C.O."/>
        </authorList>
    </citation>
    <scope>NUCLEOTIDE SEQUENCE [LARGE SCALE GENOMIC DNA]</scope>
    <source>
        <strain evidence="1 2">G1-23</strain>
    </source>
</reference>
<dbReference type="EMBL" id="JAKGAS010000004">
    <property type="protein sequence ID" value="MCF2948112.1"/>
    <property type="molecule type" value="Genomic_DNA"/>
</dbReference>
<comment type="caution">
    <text evidence="1">The sequence shown here is derived from an EMBL/GenBank/DDBJ whole genome shotgun (WGS) entry which is preliminary data.</text>
</comment>
<sequence>MKKLHFKTPFYNFYSPLLFKLRKLHSVLLAKLWALPPEQTKQLILYNWDRYLANKFYSEVPYFPGQKINFNNIKRKSDTIFILGCGASINDLTENEWQIINQHDSIGVNYFYAHHFCPRFHMIELGQSPKSMACLNDHLLSQESRKNEMAFLQMRHLLRRDTVDLDDSNNNLYLYSPSVPKSTSVPLIRHILTRWFNKAGTLIHHASNLDCTVHFAHQLGYKKIYLLGVDLNNNQYFWDLMQANRQAIHDVKAATQDDYRISNFNPDPKAKHATADKKHTASNKSLTIVDYLTIINENIFSPLGIHFATCSPNSLLREHFDYVELSSLKVGEDLEKLNHDT</sequence>
<dbReference type="RefSeq" id="WP_235311727.1">
    <property type="nucleotide sequence ID" value="NZ_JAKGAS010000004.1"/>
</dbReference>
<dbReference type="Proteomes" id="UP001521137">
    <property type="component" value="Unassembled WGS sequence"/>
</dbReference>
<protein>
    <recommendedName>
        <fullName evidence="3">DUF115 domain-containing protein</fullName>
    </recommendedName>
</protein>